<dbReference type="SMART" id="SM00271">
    <property type="entry name" value="DnaJ"/>
    <property type="match status" value="1"/>
</dbReference>
<gene>
    <name evidence="2" type="ORF">MELLADRAFT_59572</name>
</gene>
<dbReference type="RefSeq" id="XP_007405335.1">
    <property type="nucleotide sequence ID" value="XM_007405273.1"/>
</dbReference>
<dbReference type="EMBL" id="GL883092">
    <property type="protein sequence ID" value="EGG11700.1"/>
    <property type="molecule type" value="Genomic_DNA"/>
</dbReference>
<dbReference type="Proteomes" id="UP000001072">
    <property type="component" value="Unassembled WGS sequence"/>
</dbReference>
<dbReference type="KEGG" id="mlr:MELLADRAFT_59572"/>
<dbReference type="PROSITE" id="PS50076">
    <property type="entry name" value="DNAJ_2"/>
    <property type="match status" value="1"/>
</dbReference>
<dbReference type="Pfam" id="PF00226">
    <property type="entry name" value="DnaJ"/>
    <property type="match status" value="1"/>
</dbReference>
<dbReference type="PANTHER" id="PTHR44825">
    <property type="match status" value="1"/>
</dbReference>
<protein>
    <recommendedName>
        <fullName evidence="1">J domain-containing protein</fullName>
    </recommendedName>
</protein>
<dbReference type="OrthoDB" id="445556at2759"/>
<dbReference type="CDD" id="cd06257">
    <property type="entry name" value="DnaJ"/>
    <property type="match status" value="1"/>
</dbReference>
<dbReference type="GeneID" id="18929379"/>
<sequence length="174" mass="19770">MASEALPTIWSYWKSEALLRLGKLTEAQGEVVVALTVSDNPKVPSLTKEEKLWITGLMAYVKHDLEDASKRLNSSLLLNDKDIKIRKLYNVIESERESDLQKLNYYEVLQVPLGATDVEICAAYKSRALMIHPDRGNAKSHMEMSYLSGARDALLDPQERRKYDMRLALKSEGK</sequence>
<dbReference type="PANTHER" id="PTHR44825:SF1">
    <property type="entry name" value="DNAJ HOMOLOG SUBFAMILY C MEMBER 4"/>
    <property type="match status" value="1"/>
</dbReference>
<dbReference type="InParanoid" id="F4R801"/>
<evidence type="ECO:0000259" key="1">
    <source>
        <dbReference type="PROSITE" id="PS50076"/>
    </source>
</evidence>
<accession>F4R801</accession>
<evidence type="ECO:0000313" key="3">
    <source>
        <dbReference type="Proteomes" id="UP000001072"/>
    </source>
</evidence>
<dbReference type="VEuPathDB" id="FungiDB:MELLADRAFT_59572"/>
<keyword evidence="3" id="KW-1185">Reference proteome</keyword>
<organism evidence="3">
    <name type="scientific">Melampsora larici-populina (strain 98AG31 / pathotype 3-4-7)</name>
    <name type="common">Poplar leaf rust fungus</name>
    <dbReference type="NCBI Taxonomy" id="747676"/>
    <lineage>
        <taxon>Eukaryota</taxon>
        <taxon>Fungi</taxon>
        <taxon>Dikarya</taxon>
        <taxon>Basidiomycota</taxon>
        <taxon>Pucciniomycotina</taxon>
        <taxon>Pucciniomycetes</taxon>
        <taxon>Pucciniales</taxon>
        <taxon>Melampsoraceae</taxon>
        <taxon>Melampsora</taxon>
    </lineage>
</organism>
<dbReference type="AlphaFoldDB" id="F4R801"/>
<evidence type="ECO:0000313" key="2">
    <source>
        <dbReference type="EMBL" id="EGG11700.1"/>
    </source>
</evidence>
<proteinExistence type="predicted"/>
<dbReference type="HOGENOM" id="CLU_1540391_0_0_1"/>
<dbReference type="Gene3D" id="1.10.287.110">
    <property type="entry name" value="DnaJ domain"/>
    <property type="match status" value="1"/>
</dbReference>
<dbReference type="InterPro" id="IPR001623">
    <property type="entry name" value="DnaJ_domain"/>
</dbReference>
<dbReference type="InterPro" id="IPR036869">
    <property type="entry name" value="J_dom_sf"/>
</dbReference>
<reference evidence="3" key="1">
    <citation type="journal article" date="2011" name="Proc. Natl. Acad. Sci. U.S.A.">
        <title>Obligate biotrophy features unraveled by the genomic analysis of rust fungi.</title>
        <authorList>
            <person name="Duplessis S."/>
            <person name="Cuomo C.A."/>
            <person name="Lin Y.-C."/>
            <person name="Aerts A."/>
            <person name="Tisserant E."/>
            <person name="Veneault-Fourrey C."/>
            <person name="Joly D.L."/>
            <person name="Hacquard S."/>
            <person name="Amselem J."/>
            <person name="Cantarel B.L."/>
            <person name="Chiu R."/>
            <person name="Coutinho P.M."/>
            <person name="Feau N."/>
            <person name="Field M."/>
            <person name="Frey P."/>
            <person name="Gelhaye E."/>
            <person name="Goldberg J."/>
            <person name="Grabherr M.G."/>
            <person name="Kodira C.D."/>
            <person name="Kohler A."/>
            <person name="Kuees U."/>
            <person name="Lindquist E.A."/>
            <person name="Lucas S.M."/>
            <person name="Mago R."/>
            <person name="Mauceli E."/>
            <person name="Morin E."/>
            <person name="Murat C."/>
            <person name="Pangilinan J.L."/>
            <person name="Park R."/>
            <person name="Pearson M."/>
            <person name="Quesneville H."/>
            <person name="Rouhier N."/>
            <person name="Sakthikumar S."/>
            <person name="Salamov A.A."/>
            <person name="Schmutz J."/>
            <person name="Selles B."/>
            <person name="Shapiro H."/>
            <person name="Tanguay P."/>
            <person name="Tuskan G.A."/>
            <person name="Henrissat B."/>
            <person name="Van de Peer Y."/>
            <person name="Rouze P."/>
            <person name="Ellis J.G."/>
            <person name="Dodds P.N."/>
            <person name="Schein J.E."/>
            <person name="Zhong S."/>
            <person name="Hamelin R.C."/>
            <person name="Grigoriev I.V."/>
            <person name="Szabo L.J."/>
            <person name="Martin F."/>
        </authorList>
    </citation>
    <scope>NUCLEOTIDE SEQUENCE [LARGE SCALE GENOMIC DNA]</scope>
    <source>
        <strain evidence="3">98AG31 / pathotype 3-4-7</strain>
    </source>
</reference>
<dbReference type="STRING" id="747676.F4R801"/>
<feature type="domain" description="J" evidence="1">
    <location>
        <begin position="104"/>
        <end position="167"/>
    </location>
</feature>
<name>F4R801_MELLP</name>
<dbReference type="InterPro" id="IPR052763">
    <property type="entry name" value="DnaJ_C4"/>
</dbReference>
<dbReference type="SUPFAM" id="SSF46565">
    <property type="entry name" value="Chaperone J-domain"/>
    <property type="match status" value="1"/>
</dbReference>